<accession>A0A484F2M0</accession>
<dbReference type="Gene3D" id="3.50.50.60">
    <property type="entry name" value="FAD/NAD(P)-binding domain"/>
    <property type="match status" value="1"/>
</dbReference>
<dbReference type="Proteomes" id="UP000294855">
    <property type="component" value="Unassembled WGS sequence"/>
</dbReference>
<dbReference type="InterPro" id="IPR002938">
    <property type="entry name" value="FAD-bd"/>
</dbReference>
<protein>
    <submittedName>
        <fullName evidence="2">Flavin-dependent dehydrogenase</fullName>
    </submittedName>
</protein>
<evidence type="ECO:0000313" key="2">
    <source>
        <dbReference type="EMBL" id="TDQ67880.1"/>
    </source>
</evidence>
<organism evidence="2 3">
    <name type="scientific">Methanimicrococcus blatticola</name>
    <dbReference type="NCBI Taxonomy" id="91560"/>
    <lineage>
        <taxon>Archaea</taxon>
        <taxon>Methanobacteriati</taxon>
        <taxon>Methanobacteriota</taxon>
        <taxon>Stenosarchaea group</taxon>
        <taxon>Methanomicrobia</taxon>
        <taxon>Methanosarcinales</taxon>
        <taxon>Methanosarcinaceae</taxon>
        <taxon>Methanimicrococcus</taxon>
    </lineage>
</organism>
<dbReference type="SUPFAM" id="SSF51905">
    <property type="entry name" value="FAD/NAD(P)-binding domain"/>
    <property type="match status" value="1"/>
</dbReference>
<dbReference type="Gene3D" id="3.30.9.10">
    <property type="entry name" value="D-Amino Acid Oxidase, subunit A, domain 2"/>
    <property type="match status" value="1"/>
</dbReference>
<dbReference type="InterPro" id="IPR050407">
    <property type="entry name" value="Geranylgeranyl_reductase"/>
</dbReference>
<feature type="domain" description="FAD-binding" evidence="1">
    <location>
        <begin position="4"/>
        <end position="198"/>
    </location>
</feature>
<keyword evidence="3" id="KW-1185">Reference proteome</keyword>
<dbReference type="InterPro" id="IPR036188">
    <property type="entry name" value="FAD/NAD-bd_sf"/>
</dbReference>
<dbReference type="Pfam" id="PF01494">
    <property type="entry name" value="FAD_binding_3"/>
    <property type="match status" value="1"/>
</dbReference>
<dbReference type="RefSeq" id="WP_133517877.1">
    <property type="nucleotide sequence ID" value="NZ_JAHDUW010000001.1"/>
</dbReference>
<comment type="caution">
    <text evidence="2">The sequence shown here is derived from an EMBL/GenBank/DDBJ whole genome shotgun (WGS) entry which is preliminary data.</text>
</comment>
<dbReference type="OrthoDB" id="27922at2157"/>
<name>A0A484F2M0_9EURY</name>
<gene>
    <name evidence="2" type="ORF">C7391_1434</name>
</gene>
<evidence type="ECO:0000313" key="3">
    <source>
        <dbReference type="Proteomes" id="UP000294855"/>
    </source>
</evidence>
<sequence>MATKTDIAVIGASPAGLMAARYAALGGAKVTLFEQKEEIGKDPHPANSVYKGMMTITGEKVDSSYVVHTLKGMKLISPDGHKIKVKTEGYALDKGAFDRFYEKKALSEGVEIKTGTEVVNLRHKESGVVLKTASGNSETTERVKAKVVIIADGILSKNAQAAGLHTMKHPEDIAWGTELTIRAPGIGESDFAEYFVGSHAPGWKSTYLPRGADEAAIGVYVRHYGQDVSSFLDSWIARFKDLKNIADDEFEIIERKSSGDPIVTIPDQTYTDNIMVAGGAAGQSGIGYAMHAGQIAGKVGAMAIAKGDYSARMLSKYRSNWRSSLYTEHVFGRIGLETLRKMEDNEIDELFEVFEDEDVSSLIKGNTFNQGLSVLSLMLQKKPASLLKASAYFRNK</sequence>
<proteinExistence type="predicted"/>
<dbReference type="PANTHER" id="PTHR42685:SF18">
    <property type="entry name" value="DIGERANYLGERANYLGLYCEROPHOSPHOLIPID REDUCTASE"/>
    <property type="match status" value="1"/>
</dbReference>
<dbReference type="AlphaFoldDB" id="A0A484F2M0"/>
<dbReference type="PRINTS" id="PR00420">
    <property type="entry name" value="RNGMNOXGNASE"/>
</dbReference>
<dbReference type="GO" id="GO:0071949">
    <property type="term" value="F:FAD binding"/>
    <property type="evidence" value="ECO:0007669"/>
    <property type="project" value="InterPro"/>
</dbReference>
<reference evidence="2 3" key="1">
    <citation type="submission" date="2019-03" db="EMBL/GenBank/DDBJ databases">
        <title>Genomic Encyclopedia of Type Strains, Phase IV (KMG-IV): sequencing the most valuable type-strain genomes for metagenomic binning, comparative biology and taxonomic classification.</title>
        <authorList>
            <person name="Goeker M."/>
        </authorList>
    </citation>
    <scope>NUCLEOTIDE SEQUENCE [LARGE SCALE GENOMIC DNA]</scope>
    <source>
        <strain evidence="2 3">DSM 13328</strain>
    </source>
</reference>
<dbReference type="PANTHER" id="PTHR42685">
    <property type="entry name" value="GERANYLGERANYL DIPHOSPHATE REDUCTASE"/>
    <property type="match status" value="1"/>
</dbReference>
<dbReference type="EMBL" id="SNYS01000010">
    <property type="protein sequence ID" value="TDQ67880.1"/>
    <property type="molecule type" value="Genomic_DNA"/>
</dbReference>
<evidence type="ECO:0000259" key="1">
    <source>
        <dbReference type="Pfam" id="PF01494"/>
    </source>
</evidence>